<name>A0AAD9UPK8_9APIC</name>
<dbReference type="GO" id="GO:0004129">
    <property type="term" value="F:cytochrome-c oxidase activity"/>
    <property type="evidence" value="ECO:0007669"/>
    <property type="project" value="UniProtKB-EC"/>
</dbReference>
<dbReference type="GO" id="GO:0005507">
    <property type="term" value="F:copper ion binding"/>
    <property type="evidence" value="ECO:0007669"/>
    <property type="project" value="InterPro"/>
</dbReference>
<keyword evidence="5" id="KW-0249">Electron transport</keyword>
<evidence type="ECO:0000313" key="11">
    <source>
        <dbReference type="Proteomes" id="UP001214638"/>
    </source>
</evidence>
<accession>A0AAD9UPK8</accession>
<comment type="cofactor">
    <cofactor evidence="1">
        <name>Cu cation</name>
        <dbReference type="ChEBI" id="CHEBI:23378"/>
    </cofactor>
</comment>
<gene>
    <name evidence="10" type="ORF">BdWA1_000078</name>
</gene>
<dbReference type="InterPro" id="IPR036257">
    <property type="entry name" value="Cyt_c_oxidase_su2_TM_sf"/>
</dbReference>
<evidence type="ECO:0000256" key="8">
    <source>
        <dbReference type="SAM" id="Phobius"/>
    </source>
</evidence>
<dbReference type="Gene3D" id="1.10.287.90">
    <property type="match status" value="1"/>
</dbReference>
<dbReference type="InterPro" id="IPR002429">
    <property type="entry name" value="CcO_II-like_C"/>
</dbReference>
<dbReference type="PROSITE" id="PS50857">
    <property type="entry name" value="COX2_CUA"/>
    <property type="match status" value="1"/>
</dbReference>
<comment type="subcellular location">
    <subcellularLocation>
        <location evidence="2">Membrane</location>
    </subcellularLocation>
</comment>
<organism evidence="10 11">
    <name type="scientific">Babesia duncani</name>
    <dbReference type="NCBI Taxonomy" id="323732"/>
    <lineage>
        <taxon>Eukaryota</taxon>
        <taxon>Sar</taxon>
        <taxon>Alveolata</taxon>
        <taxon>Apicomplexa</taxon>
        <taxon>Aconoidasida</taxon>
        <taxon>Piroplasmida</taxon>
        <taxon>Babesiidae</taxon>
        <taxon>Babesia</taxon>
    </lineage>
</organism>
<evidence type="ECO:0000256" key="3">
    <source>
        <dbReference type="ARBA" id="ARBA00022448"/>
    </source>
</evidence>
<evidence type="ECO:0000256" key="7">
    <source>
        <dbReference type="ARBA" id="ARBA00049512"/>
    </source>
</evidence>
<comment type="catalytic activity">
    <reaction evidence="7">
        <text>4 Fe(II)-[cytochrome c] + O2 + 8 H(+)(in) = 4 Fe(III)-[cytochrome c] + 2 H2O + 4 H(+)(out)</text>
        <dbReference type="Rhea" id="RHEA:11436"/>
        <dbReference type="Rhea" id="RHEA-COMP:10350"/>
        <dbReference type="Rhea" id="RHEA-COMP:14399"/>
        <dbReference type="ChEBI" id="CHEBI:15377"/>
        <dbReference type="ChEBI" id="CHEBI:15378"/>
        <dbReference type="ChEBI" id="CHEBI:15379"/>
        <dbReference type="ChEBI" id="CHEBI:29033"/>
        <dbReference type="ChEBI" id="CHEBI:29034"/>
        <dbReference type="EC" id="7.1.1.9"/>
    </reaction>
    <physiologicalReaction direction="left-to-right" evidence="7">
        <dbReference type="Rhea" id="RHEA:11437"/>
    </physiologicalReaction>
</comment>
<keyword evidence="3" id="KW-0813">Transport</keyword>
<keyword evidence="11" id="KW-1185">Reference proteome</keyword>
<keyword evidence="8" id="KW-1133">Transmembrane helix</keyword>
<protein>
    <submittedName>
        <fullName evidence="10">Bifunctional Cytochrome C oxidase subunit II</fullName>
    </submittedName>
</protein>
<feature type="transmembrane region" description="Helical" evidence="8">
    <location>
        <begin position="226"/>
        <end position="248"/>
    </location>
</feature>
<evidence type="ECO:0000256" key="5">
    <source>
        <dbReference type="ARBA" id="ARBA00022982"/>
    </source>
</evidence>
<dbReference type="KEGG" id="bdw:94334376"/>
<evidence type="ECO:0000256" key="6">
    <source>
        <dbReference type="ARBA" id="ARBA00023136"/>
    </source>
</evidence>
<reference evidence="10" key="1">
    <citation type="journal article" date="2023" name="Nat. Microbiol.">
        <title>Babesia duncani multi-omics identifies virulence factors and drug targets.</title>
        <authorList>
            <person name="Singh P."/>
            <person name="Lonardi S."/>
            <person name="Liang Q."/>
            <person name="Vydyam P."/>
            <person name="Khabirova E."/>
            <person name="Fang T."/>
            <person name="Gihaz S."/>
            <person name="Thekkiniath J."/>
            <person name="Munshi M."/>
            <person name="Abel S."/>
            <person name="Ciampossin L."/>
            <person name="Batugedara G."/>
            <person name="Gupta M."/>
            <person name="Lu X.M."/>
            <person name="Lenz T."/>
            <person name="Chakravarty S."/>
            <person name="Cornillot E."/>
            <person name="Hu Y."/>
            <person name="Ma W."/>
            <person name="Gonzalez L.M."/>
            <person name="Sanchez S."/>
            <person name="Estrada K."/>
            <person name="Sanchez-Flores A."/>
            <person name="Montero E."/>
            <person name="Harb O.S."/>
            <person name="Le Roch K.G."/>
            <person name="Mamoun C.B."/>
        </authorList>
    </citation>
    <scope>NUCLEOTIDE SEQUENCE</scope>
    <source>
        <strain evidence="10">WA1</strain>
    </source>
</reference>
<proteinExistence type="predicted"/>
<dbReference type="AlphaFoldDB" id="A0AAD9UPK8"/>
<dbReference type="GO" id="GO:0016020">
    <property type="term" value="C:membrane"/>
    <property type="evidence" value="ECO:0007669"/>
    <property type="project" value="UniProtKB-SubCell"/>
</dbReference>
<keyword evidence="6 8" id="KW-0472">Membrane</keyword>
<feature type="domain" description="Cytochrome oxidase subunit II copper A binding" evidence="9">
    <location>
        <begin position="262"/>
        <end position="286"/>
    </location>
</feature>
<dbReference type="EMBL" id="JALLKP010000001">
    <property type="protein sequence ID" value="KAK2197081.1"/>
    <property type="molecule type" value="Genomic_DNA"/>
</dbReference>
<dbReference type="SUPFAM" id="SSF49503">
    <property type="entry name" value="Cupredoxins"/>
    <property type="match status" value="1"/>
</dbReference>
<dbReference type="InterPro" id="IPR008972">
    <property type="entry name" value="Cupredoxin"/>
</dbReference>
<dbReference type="GeneID" id="94334376"/>
<evidence type="ECO:0000256" key="2">
    <source>
        <dbReference type="ARBA" id="ARBA00004370"/>
    </source>
</evidence>
<keyword evidence="4 8" id="KW-0812">Transmembrane</keyword>
<sequence length="286" mass="32189">MAPFNKIIFSRPGLTRLDPYATLLDKRFNGAFNLGFFGNFSFESHRTIFTSLLHHAPKTKSSASKKKGAVAESKAAAADNVDAPLKMVSTVNNADHTSASVEDIALTFRKGMHAGTGLPKPVGPGPDLKSIEFGKPTGMYNIVREQHGDPRGHLQNDGRFRERYATDNFHWYDAYTDVPKQQHTIVNGELMIKGVETRPMEQLFGVEQTNIPFTPRRRLNLWGNHSVLLGAEFCFFWIPTLIIFSLAIPCYTMLYMMDEAVDTSMTVKVIGHQWYWVYEVESPPAE</sequence>
<evidence type="ECO:0000313" key="10">
    <source>
        <dbReference type="EMBL" id="KAK2197081.1"/>
    </source>
</evidence>
<dbReference type="PRINTS" id="PR01166">
    <property type="entry name" value="CYCOXIDASEII"/>
</dbReference>
<dbReference type="Proteomes" id="UP001214638">
    <property type="component" value="Unassembled WGS sequence"/>
</dbReference>
<evidence type="ECO:0000256" key="4">
    <source>
        <dbReference type="ARBA" id="ARBA00022692"/>
    </source>
</evidence>
<comment type="caution">
    <text evidence="10">The sequence shown here is derived from an EMBL/GenBank/DDBJ whole genome shotgun (WGS) entry which is preliminary data.</text>
</comment>
<dbReference type="Gene3D" id="2.60.40.420">
    <property type="entry name" value="Cupredoxins - blue copper proteins"/>
    <property type="match status" value="1"/>
</dbReference>
<evidence type="ECO:0000259" key="9">
    <source>
        <dbReference type="PROSITE" id="PS50857"/>
    </source>
</evidence>
<evidence type="ECO:0000256" key="1">
    <source>
        <dbReference type="ARBA" id="ARBA00001935"/>
    </source>
</evidence>
<dbReference type="RefSeq" id="XP_067803923.1">
    <property type="nucleotide sequence ID" value="XM_067945132.1"/>
</dbReference>